<evidence type="ECO:0000259" key="3">
    <source>
        <dbReference type="Pfam" id="PF00534"/>
    </source>
</evidence>
<dbReference type="Proteomes" id="UP000005940">
    <property type="component" value="Chromosome"/>
</dbReference>
<dbReference type="PANTHER" id="PTHR45947:SF3">
    <property type="entry name" value="SULFOQUINOVOSYL TRANSFERASE SQD2"/>
    <property type="match status" value="1"/>
</dbReference>
<dbReference type="GO" id="GO:0016758">
    <property type="term" value="F:hexosyltransferase activity"/>
    <property type="evidence" value="ECO:0007669"/>
    <property type="project" value="TreeGrafter"/>
</dbReference>
<dbReference type="Pfam" id="PF13439">
    <property type="entry name" value="Glyco_transf_4"/>
    <property type="match status" value="1"/>
</dbReference>
<evidence type="ECO:0000259" key="4">
    <source>
        <dbReference type="Pfam" id="PF13439"/>
    </source>
</evidence>
<evidence type="ECO:0000256" key="1">
    <source>
        <dbReference type="ARBA" id="ARBA00022676"/>
    </source>
</evidence>
<dbReference type="GO" id="GO:1901137">
    <property type="term" value="P:carbohydrate derivative biosynthetic process"/>
    <property type="evidence" value="ECO:0007669"/>
    <property type="project" value="UniProtKB-ARBA"/>
</dbReference>
<keyword evidence="6" id="KW-1185">Reference proteome</keyword>
<dbReference type="InterPro" id="IPR050194">
    <property type="entry name" value="Glycosyltransferase_grp1"/>
</dbReference>
<dbReference type="EMBL" id="CP029159">
    <property type="protein sequence ID" value="QKM71381.1"/>
    <property type="molecule type" value="Genomic_DNA"/>
</dbReference>
<dbReference type="Pfam" id="PF00534">
    <property type="entry name" value="Glycos_transf_1"/>
    <property type="match status" value="1"/>
</dbReference>
<dbReference type="PANTHER" id="PTHR45947">
    <property type="entry name" value="SULFOQUINOVOSYL TRANSFERASE SQD2"/>
    <property type="match status" value="1"/>
</dbReference>
<feature type="domain" description="Glycosyltransferase subfamily 4-like N-terminal" evidence="4">
    <location>
        <begin position="31"/>
        <end position="201"/>
    </location>
</feature>
<dbReference type="Gene3D" id="3.40.50.2000">
    <property type="entry name" value="Glycogen Phosphorylase B"/>
    <property type="match status" value="2"/>
</dbReference>
<organism evidence="5 6">
    <name type="scientific">Streptomyces tsukubensis (strain DSM 42081 / NBRC 108919 / NRRL 18488 / 9993)</name>
    <dbReference type="NCBI Taxonomy" id="1114943"/>
    <lineage>
        <taxon>Bacteria</taxon>
        <taxon>Bacillati</taxon>
        <taxon>Actinomycetota</taxon>
        <taxon>Actinomycetes</taxon>
        <taxon>Kitasatosporales</taxon>
        <taxon>Streptomycetaceae</taxon>
        <taxon>Streptomyces</taxon>
    </lineage>
</organism>
<gene>
    <name evidence="5" type="ORF">STSU_004810</name>
</gene>
<keyword evidence="2" id="KW-0808">Transferase</keyword>
<name>A0A7G3UP39_STRT9</name>
<reference evidence="5 6" key="1">
    <citation type="journal article" date="2012" name="J. Bacteriol.">
        <title>Draft genome of Streptomyces tsukubaensis NRRL 18488, the producer of the clinically important immunosuppressant tacrolimus (FK506).</title>
        <authorList>
            <person name="Barreiro C."/>
            <person name="Prieto C."/>
            <person name="Sola-Landa A."/>
            <person name="Solera E."/>
            <person name="Martinez-Castro M."/>
            <person name="Perez-Redondo R."/>
            <person name="Garcia-Estrada C."/>
            <person name="Aparicio J.F."/>
            <person name="Fernandez-Martinez L.T."/>
            <person name="Santos-Aberturas J."/>
            <person name="Salehi-Najafabadi Z."/>
            <person name="Rodriguez-Garcia A."/>
            <person name="Tauch A."/>
            <person name="Martin J.F."/>
        </authorList>
    </citation>
    <scope>NUCLEOTIDE SEQUENCE [LARGE SCALE GENOMIC DNA]</scope>
    <source>
        <strain evidence="6">DSM 42081 / NBRC 108919 / NRRL 18488 / 9993</strain>
    </source>
</reference>
<accession>A0A7G3UP39</accession>
<keyword evidence="1" id="KW-0328">Glycosyltransferase</keyword>
<dbReference type="InterPro" id="IPR001296">
    <property type="entry name" value="Glyco_trans_1"/>
</dbReference>
<sequence length="396" mass="42140">MPGAAGHAPGVPAPGSALRVVIVAESFAPQVNGVAHSVLRAAEHLVARGHVPLVVAPAARRHRGVRPEEVSGYDVVRIPSVPLPGYPEVRIALPGRQVADAIARHRPHVVHLAAPFVLGATGGAAAGRAGIPVVAVFQTDLAAYARTYLPLARNAGARLAWWQLRRVHAATRTLAPSRASLHALEAQGVSRVHLWPRGVDCVRFHPRHRDEPLRRSLGPHGEVLVGYVGRLAAEKQIDRLAEVSRIPGVRLVIVGEGPCRSRLEAALPDAVFLGIRTGQQLARIYASFDVFVHAGPFETFGQTIQEAMASGLPVVAPAAGGPLDLVRPARTGFLVPPGAPGGFRDAVERLARDRDLRTELGRAGRAAVAERSWEAVGDRLIDHYRLAIAETPGPSR</sequence>
<dbReference type="CDD" id="cd03814">
    <property type="entry name" value="GT4-like"/>
    <property type="match status" value="1"/>
</dbReference>
<evidence type="ECO:0000313" key="5">
    <source>
        <dbReference type="EMBL" id="QKM71381.1"/>
    </source>
</evidence>
<proteinExistence type="predicted"/>
<dbReference type="SUPFAM" id="SSF53756">
    <property type="entry name" value="UDP-Glycosyltransferase/glycogen phosphorylase"/>
    <property type="match status" value="1"/>
</dbReference>
<dbReference type="InterPro" id="IPR028098">
    <property type="entry name" value="Glyco_trans_4-like_N"/>
</dbReference>
<protein>
    <submittedName>
        <fullName evidence="5">Glycosyltransferase family 1 protein</fullName>
    </submittedName>
</protein>
<evidence type="ECO:0000256" key="2">
    <source>
        <dbReference type="ARBA" id="ARBA00022679"/>
    </source>
</evidence>
<dbReference type="AlphaFoldDB" id="A0A7G3UP39"/>
<feature type="domain" description="Glycosyl transferase family 1" evidence="3">
    <location>
        <begin position="218"/>
        <end position="365"/>
    </location>
</feature>
<evidence type="ECO:0000313" key="6">
    <source>
        <dbReference type="Proteomes" id="UP000005940"/>
    </source>
</evidence>